<keyword evidence="1" id="KW-0812">Transmembrane</keyword>
<proteinExistence type="predicted"/>
<evidence type="ECO:0000313" key="2">
    <source>
        <dbReference type="EMBL" id="JAH67004.1"/>
    </source>
</evidence>
<organism evidence="2">
    <name type="scientific">Anguilla anguilla</name>
    <name type="common">European freshwater eel</name>
    <name type="synonym">Muraena anguilla</name>
    <dbReference type="NCBI Taxonomy" id="7936"/>
    <lineage>
        <taxon>Eukaryota</taxon>
        <taxon>Metazoa</taxon>
        <taxon>Chordata</taxon>
        <taxon>Craniata</taxon>
        <taxon>Vertebrata</taxon>
        <taxon>Euteleostomi</taxon>
        <taxon>Actinopterygii</taxon>
        <taxon>Neopterygii</taxon>
        <taxon>Teleostei</taxon>
        <taxon>Anguilliformes</taxon>
        <taxon>Anguillidae</taxon>
        <taxon>Anguilla</taxon>
    </lineage>
</organism>
<dbReference type="AlphaFoldDB" id="A0A0E9UMC8"/>
<protein>
    <submittedName>
        <fullName evidence="2">Uncharacterized protein</fullName>
    </submittedName>
</protein>
<evidence type="ECO:0000256" key="1">
    <source>
        <dbReference type="SAM" id="Phobius"/>
    </source>
</evidence>
<reference evidence="2" key="1">
    <citation type="submission" date="2014-11" db="EMBL/GenBank/DDBJ databases">
        <authorList>
            <person name="Amaro Gonzalez C."/>
        </authorList>
    </citation>
    <scope>NUCLEOTIDE SEQUENCE</scope>
</reference>
<keyword evidence="1" id="KW-0472">Membrane</keyword>
<reference evidence="2" key="2">
    <citation type="journal article" date="2015" name="Fish Shellfish Immunol.">
        <title>Early steps in the European eel (Anguilla anguilla)-Vibrio vulnificus interaction in the gills: Role of the RtxA13 toxin.</title>
        <authorList>
            <person name="Callol A."/>
            <person name="Pajuelo D."/>
            <person name="Ebbesson L."/>
            <person name="Teles M."/>
            <person name="MacKenzie S."/>
            <person name="Amaro C."/>
        </authorList>
    </citation>
    <scope>NUCLEOTIDE SEQUENCE</scope>
</reference>
<sequence>MDSVDGSFWSSPWGLLWFLFYSVLCKNRSLY</sequence>
<name>A0A0E9UMC8_ANGAN</name>
<keyword evidence="1" id="KW-1133">Transmembrane helix</keyword>
<feature type="transmembrane region" description="Helical" evidence="1">
    <location>
        <begin position="6"/>
        <end position="24"/>
    </location>
</feature>
<dbReference type="EMBL" id="GBXM01041573">
    <property type="protein sequence ID" value="JAH67004.1"/>
    <property type="molecule type" value="Transcribed_RNA"/>
</dbReference>
<accession>A0A0E9UMC8</accession>